<comment type="caution">
    <text evidence="2">The sequence shown here is derived from an EMBL/GenBank/DDBJ whole genome shotgun (WGS) entry which is preliminary data.</text>
</comment>
<dbReference type="RefSeq" id="WP_160485067.1">
    <property type="nucleotide sequence ID" value="NZ_WUBR01000001.1"/>
</dbReference>
<keyword evidence="1" id="KW-0812">Transmembrane</keyword>
<dbReference type="Proteomes" id="UP000461409">
    <property type="component" value="Unassembled WGS sequence"/>
</dbReference>
<keyword evidence="1" id="KW-0472">Membrane</keyword>
<accession>A0A844XBZ4</accession>
<name>A0A844XBZ4_9SPHN</name>
<keyword evidence="3" id="KW-1185">Reference proteome</keyword>
<reference evidence="2 3" key="2">
    <citation type="submission" date="2020-02" db="EMBL/GenBank/DDBJ databases">
        <title>Erythrobacter dongmakensis sp. nov., isolated from a tidal mudflat.</title>
        <authorList>
            <person name="Kim I.S."/>
        </authorList>
    </citation>
    <scope>NUCLEOTIDE SEQUENCE [LARGE SCALE GENOMIC DNA]</scope>
    <source>
        <strain evidence="2 3">GH3-10</strain>
    </source>
</reference>
<sequence>MFDRSFFSSQVGQAAMVSIAAMIAFTIFAGMEPVADAPAMLVGLPTVELA</sequence>
<organism evidence="2 3">
    <name type="scientific">Aurantiacibacter rhizosphaerae</name>
    <dbReference type="NCBI Taxonomy" id="2691582"/>
    <lineage>
        <taxon>Bacteria</taxon>
        <taxon>Pseudomonadati</taxon>
        <taxon>Pseudomonadota</taxon>
        <taxon>Alphaproteobacteria</taxon>
        <taxon>Sphingomonadales</taxon>
        <taxon>Erythrobacteraceae</taxon>
        <taxon>Aurantiacibacter</taxon>
    </lineage>
</organism>
<keyword evidence="1" id="KW-1133">Transmembrane helix</keyword>
<reference evidence="2 3" key="1">
    <citation type="submission" date="2019-12" db="EMBL/GenBank/DDBJ databases">
        <authorList>
            <person name="Lee S.D."/>
        </authorList>
    </citation>
    <scope>NUCLEOTIDE SEQUENCE [LARGE SCALE GENOMIC DNA]</scope>
    <source>
        <strain evidence="2 3">GH3-10</strain>
    </source>
</reference>
<dbReference type="AlphaFoldDB" id="A0A844XBZ4"/>
<evidence type="ECO:0000313" key="3">
    <source>
        <dbReference type="Proteomes" id="UP000461409"/>
    </source>
</evidence>
<evidence type="ECO:0000313" key="2">
    <source>
        <dbReference type="EMBL" id="MWV27506.1"/>
    </source>
</evidence>
<proteinExistence type="predicted"/>
<gene>
    <name evidence="2" type="ORF">GRF63_06270</name>
</gene>
<dbReference type="EMBL" id="WUBR01000001">
    <property type="protein sequence ID" value="MWV27506.1"/>
    <property type="molecule type" value="Genomic_DNA"/>
</dbReference>
<feature type="transmembrane region" description="Helical" evidence="1">
    <location>
        <begin position="12"/>
        <end position="31"/>
    </location>
</feature>
<evidence type="ECO:0000256" key="1">
    <source>
        <dbReference type="SAM" id="Phobius"/>
    </source>
</evidence>
<protein>
    <submittedName>
        <fullName evidence="2">Uncharacterized protein</fullName>
    </submittedName>
</protein>